<organism evidence="1 2">
    <name type="scientific">Hydra vulgaris</name>
    <name type="common">Hydra</name>
    <name type="synonym">Hydra attenuata</name>
    <dbReference type="NCBI Taxonomy" id="6087"/>
    <lineage>
        <taxon>Eukaryota</taxon>
        <taxon>Metazoa</taxon>
        <taxon>Cnidaria</taxon>
        <taxon>Hydrozoa</taxon>
        <taxon>Hydroidolina</taxon>
        <taxon>Anthoathecata</taxon>
        <taxon>Aplanulata</taxon>
        <taxon>Hydridae</taxon>
        <taxon>Hydra</taxon>
    </lineage>
</organism>
<dbReference type="RefSeq" id="XP_065670840.1">
    <property type="nucleotide sequence ID" value="XM_065814768.1"/>
</dbReference>
<keyword evidence="1" id="KW-1185">Reference proteome</keyword>
<reference evidence="2" key="1">
    <citation type="submission" date="2025-08" db="UniProtKB">
        <authorList>
            <consortium name="RefSeq"/>
        </authorList>
    </citation>
    <scope>IDENTIFICATION</scope>
</reference>
<protein>
    <submittedName>
        <fullName evidence="2">Uncharacterized protein LOC136089081</fullName>
    </submittedName>
</protein>
<evidence type="ECO:0000313" key="2">
    <source>
        <dbReference type="RefSeq" id="XP_065670840.1"/>
    </source>
</evidence>
<dbReference type="Proteomes" id="UP001652625">
    <property type="component" value="Chromosome 12"/>
</dbReference>
<sequence>MPKIIKNLRTRNESKRYAGLPSELPISDLPTYRQVIQYSYLICKNMYEVTSISSLEIISKVTNELIGLWSRVNPKLPLIHQKSVAKKISRLLKRVLSAEGKCKNANKNKEYLDNNFEHLFDLSSCGCGLPVVACNNRSVKCKNPLDCKTTHFACLCESGKKVPPLDREYLKDQKSKIGITGRFQIGTVDKKTAAREKRKQERETNEQIKRCTKLPAAEIQCDSNLDNELFDNNNKFESDPDFSITVPVEKNYTHLTNLAKAAIRFEISDAATAALATAVLIDYGIVKKFNKSQIITEKKIFGEKKRISSIISSKHLADVKELKVIGIDGKIDKSTLVHSVSYNTNEDPIIVASTKEEHHLTFTAEYGPTAQNYLTHVVIPNGTGATMANATANVLTEYNSAQSLIAVIVDNTTSNTGADNGLVIKLEKILKRSLHLLGCLLHQVELPLRHIICELDGSTNGPKSYKGPIGDAASHQTHEQLLVEFVPIYSEIELFVRNEVISDLSADQRKLY</sequence>
<gene>
    <name evidence="2" type="primary">LOC136089081</name>
</gene>
<name>A0ABM4D921_HYDVU</name>
<proteinExistence type="predicted"/>
<accession>A0ABM4D921</accession>
<evidence type="ECO:0000313" key="1">
    <source>
        <dbReference type="Proteomes" id="UP001652625"/>
    </source>
</evidence>
<dbReference type="GeneID" id="136089081"/>